<feature type="binding site" evidence="7">
    <location>
        <position position="81"/>
    </location>
    <ligand>
        <name>Mg(2+)</name>
        <dbReference type="ChEBI" id="CHEBI:18420"/>
        <label>1</label>
        <note>catalytic</note>
    </ligand>
</feature>
<comment type="cofactor">
    <cofactor evidence="2 7 8">
        <name>Mg(2+)</name>
        <dbReference type="ChEBI" id="CHEBI:18420"/>
    </cofactor>
</comment>
<comment type="catalytic activity">
    <reaction evidence="1 8">
        <text>a myo-inositol phosphate + H2O = myo-inositol + phosphate</text>
        <dbReference type="Rhea" id="RHEA:24056"/>
        <dbReference type="ChEBI" id="CHEBI:15377"/>
        <dbReference type="ChEBI" id="CHEBI:17268"/>
        <dbReference type="ChEBI" id="CHEBI:43474"/>
        <dbReference type="ChEBI" id="CHEBI:84139"/>
        <dbReference type="EC" id="3.1.3.25"/>
    </reaction>
</comment>
<evidence type="ECO:0000256" key="1">
    <source>
        <dbReference type="ARBA" id="ARBA00001033"/>
    </source>
</evidence>
<dbReference type="Proteomes" id="UP000811899">
    <property type="component" value="Unassembled WGS sequence"/>
</dbReference>
<dbReference type="GO" id="GO:0007165">
    <property type="term" value="P:signal transduction"/>
    <property type="evidence" value="ECO:0007669"/>
    <property type="project" value="TreeGrafter"/>
</dbReference>
<comment type="similarity">
    <text evidence="3 8">Belongs to the inositol monophosphatase superfamily.</text>
</comment>
<dbReference type="InterPro" id="IPR022337">
    <property type="entry name" value="Inositol_monophosphatase_SuhB"/>
</dbReference>
<feature type="binding site" evidence="7">
    <location>
        <position position="83"/>
    </location>
    <ligand>
        <name>Mg(2+)</name>
        <dbReference type="ChEBI" id="CHEBI:18420"/>
        <label>1</label>
        <note>catalytic</note>
    </ligand>
</feature>
<comment type="caution">
    <text evidence="9">The sequence shown here is derived from an EMBL/GenBank/DDBJ whole genome shotgun (WGS) entry which is preliminary data.</text>
</comment>
<evidence type="ECO:0000256" key="8">
    <source>
        <dbReference type="RuleBase" id="RU364068"/>
    </source>
</evidence>
<dbReference type="PROSITE" id="PS00630">
    <property type="entry name" value="IMP_2"/>
    <property type="match status" value="1"/>
</dbReference>
<dbReference type="AlphaFoldDB" id="A0AAW4KYC4"/>
<reference evidence="9 10" key="1">
    <citation type="submission" date="2021-05" db="EMBL/GenBank/DDBJ databases">
        <title>The draft genome of Geobacter pelophilus DSM 12255.</title>
        <authorList>
            <person name="Xu Z."/>
            <person name="Masuda Y."/>
            <person name="Itoh H."/>
            <person name="Senoo K."/>
        </authorList>
    </citation>
    <scope>NUCLEOTIDE SEQUENCE [LARGE SCALE GENOMIC DNA]</scope>
    <source>
        <strain evidence="9 10">DSM 12255</strain>
    </source>
</reference>
<dbReference type="EC" id="3.1.3.25" evidence="8"/>
<dbReference type="Pfam" id="PF00459">
    <property type="entry name" value="Inositol_P"/>
    <property type="match status" value="1"/>
</dbReference>
<dbReference type="FunFam" id="3.40.190.80:FF:000002">
    <property type="entry name" value="Inositol-1-monophosphatase"/>
    <property type="match status" value="1"/>
</dbReference>
<evidence type="ECO:0000313" key="9">
    <source>
        <dbReference type="EMBL" id="MBT0662912.1"/>
    </source>
</evidence>
<dbReference type="EMBL" id="JAHCVJ010000001">
    <property type="protein sequence ID" value="MBT0662912.1"/>
    <property type="molecule type" value="Genomic_DNA"/>
</dbReference>
<evidence type="ECO:0000256" key="3">
    <source>
        <dbReference type="ARBA" id="ARBA00009759"/>
    </source>
</evidence>
<dbReference type="InterPro" id="IPR000760">
    <property type="entry name" value="Inositol_monophosphatase-like"/>
</dbReference>
<keyword evidence="10" id="KW-1185">Reference proteome</keyword>
<dbReference type="GO" id="GO:0046854">
    <property type="term" value="P:phosphatidylinositol phosphate biosynthetic process"/>
    <property type="evidence" value="ECO:0007669"/>
    <property type="project" value="InterPro"/>
</dbReference>
<evidence type="ECO:0000256" key="6">
    <source>
        <dbReference type="ARBA" id="ARBA00022842"/>
    </source>
</evidence>
<dbReference type="SUPFAM" id="SSF56655">
    <property type="entry name" value="Carbohydrate phosphatase"/>
    <property type="match status" value="1"/>
</dbReference>
<dbReference type="FunFam" id="3.30.540.10:FF:000003">
    <property type="entry name" value="Inositol-1-monophosphatase"/>
    <property type="match status" value="1"/>
</dbReference>
<dbReference type="RefSeq" id="WP_214169701.1">
    <property type="nucleotide sequence ID" value="NZ_JAHCVJ010000001.1"/>
</dbReference>
<gene>
    <name evidence="9" type="ORF">KI809_01260</name>
</gene>
<dbReference type="InterPro" id="IPR020550">
    <property type="entry name" value="Inositol_monophosphatase_CS"/>
</dbReference>
<accession>A0AAW4KYC4</accession>
<evidence type="ECO:0000256" key="2">
    <source>
        <dbReference type="ARBA" id="ARBA00001946"/>
    </source>
</evidence>
<dbReference type="PANTHER" id="PTHR20854">
    <property type="entry name" value="INOSITOL MONOPHOSPHATASE"/>
    <property type="match status" value="1"/>
</dbReference>
<keyword evidence="4 7" id="KW-0479">Metal-binding</keyword>
<sequence length="257" mass="28264">MNEYLSVAVAAARKAGALQLDRLHGEFKISHKGAIDLVTEVDRESEALIVGMLREAFPDSDILAEENDYGARRSNMAWIVDPLDGTTNFAHRLPWFCVSIGLEVDGEISVAALYHPCMDEMFTAVKGEGAFLNGKQLAVSEIVNLKSSILASGFPYDRTWDNENNLELYSRFTMATQGVRRFGAAALDLAYVAAGRIDGFWECKLKPWDVAAGKLLVEEAGGRVTNYAGEAYSVYEHRIIASNSRVHDEMLGIIAPL</sequence>
<evidence type="ECO:0000256" key="4">
    <source>
        <dbReference type="ARBA" id="ARBA00022723"/>
    </source>
</evidence>
<dbReference type="CDD" id="cd01639">
    <property type="entry name" value="IMPase"/>
    <property type="match status" value="1"/>
</dbReference>
<dbReference type="GO" id="GO:0046872">
    <property type="term" value="F:metal ion binding"/>
    <property type="evidence" value="ECO:0007669"/>
    <property type="project" value="UniProtKB-KW"/>
</dbReference>
<evidence type="ECO:0000256" key="5">
    <source>
        <dbReference type="ARBA" id="ARBA00022801"/>
    </source>
</evidence>
<dbReference type="GO" id="GO:0006020">
    <property type="term" value="P:inositol metabolic process"/>
    <property type="evidence" value="ECO:0007669"/>
    <property type="project" value="TreeGrafter"/>
</dbReference>
<dbReference type="PRINTS" id="PR00377">
    <property type="entry name" value="IMPHPHTASES"/>
</dbReference>
<dbReference type="PRINTS" id="PR01959">
    <property type="entry name" value="SBIMPHPHTASE"/>
</dbReference>
<evidence type="ECO:0000313" key="10">
    <source>
        <dbReference type="Proteomes" id="UP000811899"/>
    </source>
</evidence>
<proteinExistence type="inferred from homology"/>
<dbReference type="InterPro" id="IPR033942">
    <property type="entry name" value="IMPase"/>
</dbReference>
<dbReference type="GO" id="GO:0008934">
    <property type="term" value="F:inositol monophosphate 1-phosphatase activity"/>
    <property type="evidence" value="ECO:0007669"/>
    <property type="project" value="InterPro"/>
</dbReference>
<organism evidence="9 10">
    <name type="scientific">Geoanaerobacter pelophilus</name>
    <dbReference type="NCBI Taxonomy" id="60036"/>
    <lineage>
        <taxon>Bacteria</taxon>
        <taxon>Pseudomonadati</taxon>
        <taxon>Thermodesulfobacteriota</taxon>
        <taxon>Desulfuromonadia</taxon>
        <taxon>Geobacterales</taxon>
        <taxon>Geobacteraceae</taxon>
        <taxon>Geoanaerobacter</taxon>
    </lineage>
</organism>
<name>A0AAW4KYC4_9BACT</name>
<evidence type="ECO:0000256" key="7">
    <source>
        <dbReference type="PIRSR" id="PIRSR600760-2"/>
    </source>
</evidence>
<dbReference type="PANTHER" id="PTHR20854:SF4">
    <property type="entry name" value="INOSITOL-1-MONOPHOSPHATASE-RELATED"/>
    <property type="match status" value="1"/>
</dbReference>
<feature type="binding site" evidence="7">
    <location>
        <position position="65"/>
    </location>
    <ligand>
        <name>Mg(2+)</name>
        <dbReference type="ChEBI" id="CHEBI:18420"/>
        <label>1</label>
        <note>catalytic</note>
    </ligand>
</feature>
<keyword evidence="6 7" id="KW-0460">Magnesium</keyword>
<protein>
    <recommendedName>
        <fullName evidence="8">Inositol-1-monophosphatase</fullName>
        <ecNumber evidence="8">3.1.3.25</ecNumber>
    </recommendedName>
</protein>
<feature type="binding site" evidence="7">
    <location>
        <position position="84"/>
    </location>
    <ligand>
        <name>Mg(2+)</name>
        <dbReference type="ChEBI" id="CHEBI:18420"/>
        <label>1</label>
        <note>catalytic</note>
    </ligand>
</feature>
<keyword evidence="5 8" id="KW-0378">Hydrolase</keyword>
<dbReference type="Gene3D" id="3.40.190.80">
    <property type="match status" value="1"/>
</dbReference>
<feature type="binding site" evidence="7">
    <location>
        <position position="209"/>
    </location>
    <ligand>
        <name>Mg(2+)</name>
        <dbReference type="ChEBI" id="CHEBI:18420"/>
        <label>1</label>
        <note>catalytic</note>
    </ligand>
</feature>
<dbReference type="InterPro" id="IPR020583">
    <property type="entry name" value="Inositol_monoP_metal-BS"/>
</dbReference>
<dbReference type="PROSITE" id="PS00629">
    <property type="entry name" value="IMP_1"/>
    <property type="match status" value="1"/>
</dbReference>
<dbReference type="Gene3D" id="3.30.540.10">
    <property type="entry name" value="Fructose-1,6-Bisphosphatase, subunit A, domain 1"/>
    <property type="match status" value="1"/>
</dbReference>